<dbReference type="GO" id="GO:0005886">
    <property type="term" value="C:plasma membrane"/>
    <property type="evidence" value="ECO:0007669"/>
    <property type="project" value="UniProtKB-SubCell"/>
</dbReference>
<feature type="transmembrane region" description="Helical" evidence="13">
    <location>
        <begin position="138"/>
        <end position="163"/>
    </location>
</feature>
<dbReference type="InterPro" id="IPR003752">
    <property type="entry name" value="DiS_bond_form_DsbB/BdbC"/>
</dbReference>
<reference evidence="14" key="1">
    <citation type="submission" date="2015-02" db="EMBL/GenBank/DDBJ databases">
        <title>Genome Assembly of Bacillaceae bacterium MTCC 8252.</title>
        <authorList>
            <person name="Verma A."/>
            <person name="Khatri I."/>
            <person name="Mual P."/>
            <person name="Subramanian S."/>
            <person name="Krishnamurthi S."/>
        </authorList>
    </citation>
    <scope>NUCLEOTIDE SEQUENCE [LARGE SCALE GENOMIC DNA]</scope>
    <source>
        <strain evidence="14">MTCC 8252</strain>
    </source>
</reference>
<dbReference type="NCBIfam" id="NF002849">
    <property type="entry name" value="PRK03113.1"/>
    <property type="match status" value="1"/>
</dbReference>
<evidence type="ECO:0000256" key="10">
    <source>
        <dbReference type="ARBA" id="ARBA00023186"/>
    </source>
</evidence>
<keyword evidence="6 12" id="KW-1133">Transmembrane helix</keyword>
<evidence type="ECO:0000256" key="12">
    <source>
        <dbReference type="HAMAP-Rule" id="MF_00287"/>
    </source>
</evidence>
<evidence type="ECO:0000256" key="1">
    <source>
        <dbReference type="ARBA" id="ARBA00004141"/>
    </source>
</evidence>
<evidence type="ECO:0000313" key="15">
    <source>
        <dbReference type="Proteomes" id="UP000031563"/>
    </source>
</evidence>
<feature type="transmembrane region" description="Helical" evidence="13">
    <location>
        <begin position="37"/>
        <end position="56"/>
    </location>
</feature>
<keyword evidence="9 12" id="KW-1015">Disulfide bond</keyword>
<dbReference type="PANTHER" id="PTHR43469:SF1">
    <property type="entry name" value="SPBETA PROPHAGE-DERIVED DISULFIDE BOND FORMATION PROTEIN B"/>
    <property type="match status" value="1"/>
</dbReference>
<evidence type="ECO:0000256" key="13">
    <source>
        <dbReference type="SAM" id="Phobius"/>
    </source>
</evidence>
<evidence type="ECO:0000256" key="3">
    <source>
        <dbReference type="ARBA" id="ARBA00022448"/>
    </source>
</evidence>
<feature type="disulfide bond" description="Redox-active" evidence="12">
    <location>
        <begin position="64"/>
        <end position="67"/>
    </location>
</feature>
<keyword evidence="11 12" id="KW-0676">Redox-active center</keyword>
<comment type="function">
    <text evidence="12">Required for disulfide bond formation in some proteins.</text>
</comment>
<dbReference type="InterPro" id="IPR012187">
    <property type="entry name" value="Disulphide_bond_form_BdbC"/>
</dbReference>
<evidence type="ECO:0000256" key="8">
    <source>
        <dbReference type="ARBA" id="ARBA00023136"/>
    </source>
</evidence>
<keyword evidence="7 12" id="KW-0560">Oxidoreductase</keyword>
<dbReference type="Gene3D" id="1.20.1550.10">
    <property type="entry name" value="DsbB-like"/>
    <property type="match status" value="1"/>
</dbReference>
<sequence length="169" mass="19270">MVFFKRKIDCFIFGSEDNIIGWRKFIGKGTNMNKENLLLSAWATSFVAMLGSLYFSEVMQYEPCELCWYQRIFMYPMVFILGLAVVKKDAAAARYSLLLSAAGSLVSIYHYAIQKIEFFTSSAPACGRVPCTGMYINWFGFVTIPFLALTAFVIIFIISLMIIKRKDHV</sequence>
<evidence type="ECO:0000313" key="14">
    <source>
        <dbReference type="EMBL" id="KKB40485.1"/>
    </source>
</evidence>
<dbReference type="GO" id="GO:0006457">
    <property type="term" value="P:protein folding"/>
    <property type="evidence" value="ECO:0007669"/>
    <property type="project" value="InterPro"/>
</dbReference>
<proteinExistence type="inferred from homology"/>
<evidence type="ECO:0000256" key="11">
    <source>
        <dbReference type="ARBA" id="ARBA00023284"/>
    </source>
</evidence>
<feature type="transmembrane region" description="Helical" evidence="13">
    <location>
        <begin position="68"/>
        <end position="86"/>
    </location>
</feature>
<dbReference type="STRING" id="1221996.QY95_01480"/>
<dbReference type="GO" id="GO:0015035">
    <property type="term" value="F:protein-disulfide reductase activity"/>
    <property type="evidence" value="ECO:0007669"/>
    <property type="project" value="UniProtKB-UniRule"/>
</dbReference>
<gene>
    <name evidence="12" type="primary">bdbC</name>
    <name evidence="14" type="ORF">QY95_01480</name>
</gene>
<organism evidence="14 15">
    <name type="scientific">Bacillus thermotolerans</name>
    <name type="common">Quasibacillus thermotolerans</name>
    <dbReference type="NCBI Taxonomy" id="1221996"/>
    <lineage>
        <taxon>Bacteria</taxon>
        <taxon>Bacillati</taxon>
        <taxon>Bacillota</taxon>
        <taxon>Bacilli</taxon>
        <taxon>Bacillales</taxon>
        <taxon>Bacillaceae</taxon>
        <taxon>Bacillus</taxon>
    </lineage>
</organism>
<keyword evidence="15" id="KW-1185">Reference proteome</keyword>
<feature type="transmembrane region" description="Helical" evidence="13">
    <location>
        <begin position="93"/>
        <end position="112"/>
    </location>
</feature>
<comment type="similarity">
    <text evidence="2 12">Belongs to the DsbB family. BdbC subfamily.</text>
</comment>
<name>A0A0F5HQL6_BACTR</name>
<dbReference type="InterPro" id="IPR023380">
    <property type="entry name" value="DsbB-like_sf"/>
</dbReference>
<dbReference type="HAMAP" id="MF_00287">
    <property type="entry name" value="BdbC"/>
    <property type="match status" value="1"/>
</dbReference>
<keyword evidence="5 12" id="KW-0249">Electron transport</keyword>
<protein>
    <recommendedName>
        <fullName evidence="12">Probable disulfide formation protein</fullName>
    </recommendedName>
    <alternativeName>
        <fullName evidence="12">Disulfide oxidoreductase</fullName>
    </alternativeName>
    <alternativeName>
        <fullName evidence="12">Thiol-disulfide oxidoreductase</fullName>
    </alternativeName>
</protein>
<keyword evidence="8 12" id="KW-0472">Membrane</keyword>
<dbReference type="SUPFAM" id="SSF158442">
    <property type="entry name" value="DsbB-like"/>
    <property type="match status" value="1"/>
</dbReference>
<evidence type="ECO:0000256" key="5">
    <source>
        <dbReference type="ARBA" id="ARBA00022982"/>
    </source>
</evidence>
<comment type="subcellular location">
    <subcellularLocation>
        <location evidence="12">Cell membrane</location>
        <topology evidence="12">Multi-pass membrane protein</topology>
    </subcellularLocation>
    <subcellularLocation>
        <location evidence="1">Membrane</location>
        <topology evidence="1">Multi-pass membrane protein</topology>
    </subcellularLocation>
</comment>
<dbReference type="PANTHER" id="PTHR43469">
    <property type="entry name" value="DISULFIDE FORMATION PROTEIN-RELATED"/>
    <property type="match status" value="1"/>
</dbReference>
<dbReference type="EMBL" id="JWIR02000029">
    <property type="protein sequence ID" value="KKB40485.1"/>
    <property type="molecule type" value="Genomic_DNA"/>
</dbReference>
<evidence type="ECO:0000256" key="6">
    <source>
        <dbReference type="ARBA" id="ARBA00022989"/>
    </source>
</evidence>
<comment type="caution">
    <text evidence="14">The sequence shown here is derived from an EMBL/GenBank/DDBJ whole genome shotgun (WGS) entry which is preliminary data.</text>
</comment>
<evidence type="ECO:0000256" key="2">
    <source>
        <dbReference type="ARBA" id="ARBA00007602"/>
    </source>
</evidence>
<keyword evidence="12" id="KW-1003">Cell membrane</keyword>
<evidence type="ECO:0000256" key="7">
    <source>
        <dbReference type="ARBA" id="ARBA00023002"/>
    </source>
</evidence>
<accession>A0A0F5HQL6</accession>
<dbReference type="Pfam" id="PF02600">
    <property type="entry name" value="DsbB"/>
    <property type="match status" value="1"/>
</dbReference>
<accession>A0A0F5I5D5</accession>
<keyword evidence="3 12" id="KW-0813">Transport</keyword>
<keyword evidence="4 12" id="KW-0812">Transmembrane</keyword>
<dbReference type="AlphaFoldDB" id="A0A0F5HQL6"/>
<keyword evidence="10 12" id="KW-0143">Chaperone</keyword>
<dbReference type="PIRSF" id="PIRSF036659">
    <property type="entry name" value="BdbC"/>
    <property type="match status" value="1"/>
</dbReference>
<comment type="caution">
    <text evidence="12">Lacks conserved residue(s) required for the propagation of feature annotation.</text>
</comment>
<evidence type="ECO:0000256" key="4">
    <source>
        <dbReference type="ARBA" id="ARBA00022692"/>
    </source>
</evidence>
<evidence type="ECO:0000256" key="9">
    <source>
        <dbReference type="ARBA" id="ARBA00023157"/>
    </source>
</evidence>
<dbReference type="Proteomes" id="UP000031563">
    <property type="component" value="Unassembled WGS sequence"/>
</dbReference>